<protein>
    <submittedName>
        <fullName evidence="1">Uncharacterized protein</fullName>
    </submittedName>
</protein>
<dbReference type="Proteomes" id="UP000251960">
    <property type="component" value="Chromosome 3"/>
</dbReference>
<dbReference type="AlphaFoldDB" id="A0A3L6FLM5"/>
<evidence type="ECO:0000313" key="1">
    <source>
        <dbReference type="EMBL" id="PWZ34134.1"/>
    </source>
</evidence>
<comment type="caution">
    <text evidence="1">The sequence shown here is derived from an EMBL/GenBank/DDBJ whole genome shotgun (WGS) entry which is preliminary data.</text>
</comment>
<accession>A0A3L6FLM5</accession>
<dbReference type="EMBL" id="NCVQ01000004">
    <property type="protein sequence ID" value="PWZ34134.1"/>
    <property type="molecule type" value="Genomic_DNA"/>
</dbReference>
<organism evidence="1">
    <name type="scientific">Zea mays</name>
    <name type="common">Maize</name>
    <dbReference type="NCBI Taxonomy" id="4577"/>
    <lineage>
        <taxon>Eukaryota</taxon>
        <taxon>Viridiplantae</taxon>
        <taxon>Streptophyta</taxon>
        <taxon>Embryophyta</taxon>
        <taxon>Tracheophyta</taxon>
        <taxon>Spermatophyta</taxon>
        <taxon>Magnoliopsida</taxon>
        <taxon>Liliopsida</taxon>
        <taxon>Poales</taxon>
        <taxon>Poaceae</taxon>
        <taxon>PACMAD clade</taxon>
        <taxon>Panicoideae</taxon>
        <taxon>Andropogonodae</taxon>
        <taxon>Andropogoneae</taxon>
        <taxon>Tripsacinae</taxon>
        <taxon>Zea</taxon>
    </lineage>
</organism>
<gene>
    <name evidence="1" type="ORF">Zm00014a_032438</name>
</gene>
<name>A0A3L6FLM5_MAIZE</name>
<reference evidence="1" key="1">
    <citation type="journal article" date="2018" name="Nat. Genet.">
        <title>Extensive intraspecific gene order and gene structural variations between Mo17 and other maize genomes.</title>
        <authorList>
            <person name="Sun S."/>
            <person name="Zhou Y."/>
            <person name="Chen J."/>
            <person name="Shi J."/>
            <person name="Zhao H."/>
            <person name="Zhao H."/>
            <person name="Song W."/>
            <person name="Zhang M."/>
            <person name="Cui Y."/>
            <person name="Dong X."/>
            <person name="Liu H."/>
            <person name="Ma X."/>
            <person name="Jiao Y."/>
            <person name="Wang B."/>
            <person name="Wei X."/>
            <person name="Stein J.C."/>
            <person name="Glaubitz J.C."/>
            <person name="Lu F."/>
            <person name="Yu G."/>
            <person name="Liang C."/>
            <person name="Fengler K."/>
            <person name="Li B."/>
            <person name="Rafalski A."/>
            <person name="Schnable P.S."/>
            <person name="Ware D.H."/>
            <person name="Buckler E.S."/>
            <person name="Lai J."/>
        </authorList>
    </citation>
    <scope>NUCLEOTIDE SEQUENCE [LARGE SCALE GENOMIC DNA]</scope>
    <source>
        <tissue evidence="1">Seedling</tissue>
    </source>
</reference>
<sequence length="48" mass="4993">MAPMPPVFPGRPTDAAMAELLGSTPAPCSPPWPSPLVQAPLPLGRCLR</sequence>
<proteinExistence type="predicted"/>